<evidence type="ECO:0000313" key="4">
    <source>
        <dbReference type="Proteomes" id="UP000324800"/>
    </source>
</evidence>
<sequence length="229" mass="26692">MDSFIKECNEPFQLNEETLIKRYEQLKAENSSLECETQQSENQEMEKEDIISLAVEINDIHIQTEVLRHEGQIIESKQQTALEENKRIKEQFNSIRTQIELCDGLMAATAKLEEKQHQMEEAVEQAAEEGRAFEAELQRIDFELHALTQTDTALHNKPIQSTYYNSIHNVELEQNDDCTSLTDEVDSENGDEQDTRYNMLSKQKHRAPVGKRESDNYKETRRRRLSNGE</sequence>
<dbReference type="Proteomes" id="UP000324800">
    <property type="component" value="Unassembled WGS sequence"/>
</dbReference>
<dbReference type="EMBL" id="SNRW01011192">
    <property type="protein sequence ID" value="KAA6375489.1"/>
    <property type="molecule type" value="Genomic_DNA"/>
</dbReference>
<comment type="caution">
    <text evidence="3">The sequence shown here is derived from an EMBL/GenBank/DDBJ whole genome shotgun (WGS) entry which is preliminary data.</text>
</comment>
<accession>A0A5J4UYB8</accession>
<dbReference type="AlphaFoldDB" id="A0A5J4UYB8"/>
<evidence type="ECO:0000313" key="3">
    <source>
        <dbReference type="EMBL" id="KAA6375489.1"/>
    </source>
</evidence>
<feature type="region of interest" description="Disordered" evidence="2">
    <location>
        <begin position="182"/>
        <end position="229"/>
    </location>
</feature>
<evidence type="ECO:0000256" key="1">
    <source>
        <dbReference type="SAM" id="Coils"/>
    </source>
</evidence>
<gene>
    <name evidence="3" type="ORF">EZS28_028985</name>
</gene>
<feature type="compositionally biased region" description="Acidic residues" evidence="2">
    <location>
        <begin position="183"/>
        <end position="192"/>
    </location>
</feature>
<keyword evidence="1" id="KW-0175">Coiled coil</keyword>
<dbReference type="SUPFAM" id="SSF47148">
    <property type="entry name" value="Diol dehydratase, gamma subunit"/>
    <property type="match status" value="1"/>
</dbReference>
<dbReference type="InterPro" id="IPR036091">
    <property type="entry name" value="Prodiol/glycerol_DeHase__sf_su"/>
</dbReference>
<feature type="coiled-coil region" evidence="1">
    <location>
        <begin position="105"/>
        <end position="132"/>
    </location>
</feature>
<reference evidence="3 4" key="1">
    <citation type="submission" date="2019-03" db="EMBL/GenBank/DDBJ databases">
        <title>Single cell metagenomics reveals metabolic interactions within the superorganism composed of flagellate Streblomastix strix and complex community of Bacteroidetes bacteria on its surface.</title>
        <authorList>
            <person name="Treitli S.C."/>
            <person name="Kolisko M."/>
            <person name="Husnik F."/>
            <person name="Keeling P."/>
            <person name="Hampl V."/>
        </authorList>
    </citation>
    <scope>NUCLEOTIDE SEQUENCE [LARGE SCALE GENOMIC DNA]</scope>
    <source>
        <strain evidence="3">ST1C</strain>
    </source>
</reference>
<feature type="coiled-coil region" evidence="1">
    <location>
        <begin position="16"/>
        <end position="48"/>
    </location>
</feature>
<protein>
    <submittedName>
        <fullName evidence="3">Uncharacterized protein</fullName>
    </submittedName>
</protein>
<feature type="compositionally biased region" description="Basic and acidic residues" evidence="2">
    <location>
        <begin position="210"/>
        <end position="219"/>
    </location>
</feature>
<organism evidence="3 4">
    <name type="scientific">Streblomastix strix</name>
    <dbReference type="NCBI Taxonomy" id="222440"/>
    <lineage>
        <taxon>Eukaryota</taxon>
        <taxon>Metamonada</taxon>
        <taxon>Preaxostyla</taxon>
        <taxon>Oxymonadida</taxon>
        <taxon>Streblomastigidae</taxon>
        <taxon>Streblomastix</taxon>
    </lineage>
</organism>
<proteinExistence type="predicted"/>
<evidence type="ECO:0000256" key="2">
    <source>
        <dbReference type="SAM" id="MobiDB-lite"/>
    </source>
</evidence>
<feature type="compositionally biased region" description="Basic residues" evidence="2">
    <location>
        <begin position="220"/>
        <end position="229"/>
    </location>
</feature>
<name>A0A5J4UYB8_9EUKA</name>